<keyword evidence="4" id="KW-0804">Transcription</keyword>
<dbReference type="AlphaFoldDB" id="R0IPK7"/>
<dbReference type="GO" id="GO:0003677">
    <property type="term" value="F:DNA binding"/>
    <property type="evidence" value="ECO:0007669"/>
    <property type="project" value="UniProtKB-KW"/>
</dbReference>
<keyword evidence="3" id="KW-0238">DNA-binding</keyword>
<dbReference type="SMART" id="SM00717">
    <property type="entry name" value="SANT"/>
    <property type="match status" value="1"/>
</dbReference>
<sequence>MHVVEVESPYLNLDGIYDHDTTQQGRRRRSKALSQIHSTPPRLLLICTVLIKNRFPKGKSKSDARAISEKVFFSPSFLLMAAVSSSSETGDSGAAGKRDEIMLFGVRVVIDPMRKCVSLNNLSDYEEKSSPDDEIPKTVVPGAGDGDDKNETVIVADGYASANDAVHISCSSAGNRERKRGVPWTENEHKRFLIGLQKVGKGDWKGISKNFVKSRTPTQVASHAQKYFLRRTNLNRRRRRSSLFDITTETVTEMPMEQDQTQENSPLPETNVSSGHQVMQVDAEVAVMTKTESSAQTFNLNDSYLVPVTFQANPAFNLNTEAAPLSLNLSLASSFNLNEQPNSRHSAFTMMPSFSDGDSNSSIIRVA</sequence>
<evidence type="ECO:0000259" key="9">
    <source>
        <dbReference type="PROSITE" id="PS51294"/>
    </source>
</evidence>
<feature type="compositionally biased region" description="Basic and acidic residues" evidence="6">
    <location>
        <begin position="127"/>
        <end position="136"/>
    </location>
</feature>
<evidence type="ECO:0000256" key="4">
    <source>
        <dbReference type="ARBA" id="ARBA00023163"/>
    </source>
</evidence>
<keyword evidence="5" id="KW-0539">Nucleus</keyword>
<accession>R0IPK7</accession>
<evidence type="ECO:0000256" key="5">
    <source>
        <dbReference type="ARBA" id="ARBA00023242"/>
    </source>
</evidence>
<dbReference type="STRING" id="81985.R0IPK7"/>
<dbReference type="PANTHER" id="PTHR44191">
    <property type="entry name" value="TRANSCRIPTION FACTOR KUA1"/>
    <property type="match status" value="1"/>
</dbReference>
<dbReference type="FunFam" id="1.10.10.60:FF:000009">
    <property type="entry name" value="transcription factor MYB1R1"/>
    <property type="match status" value="1"/>
</dbReference>
<organism evidence="10 11">
    <name type="scientific">Capsella rubella</name>
    <dbReference type="NCBI Taxonomy" id="81985"/>
    <lineage>
        <taxon>Eukaryota</taxon>
        <taxon>Viridiplantae</taxon>
        <taxon>Streptophyta</taxon>
        <taxon>Embryophyta</taxon>
        <taxon>Tracheophyta</taxon>
        <taxon>Spermatophyta</taxon>
        <taxon>Magnoliopsida</taxon>
        <taxon>eudicotyledons</taxon>
        <taxon>Gunneridae</taxon>
        <taxon>Pentapetalae</taxon>
        <taxon>rosids</taxon>
        <taxon>malvids</taxon>
        <taxon>Brassicales</taxon>
        <taxon>Brassicaceae</taxon>
        <taxon>Camelineae</taxon>
        <taxon>Capsella</taxon>
    </lineage>
</organism>
<dbReference type="GO" id="GO:0005634">
    <property type="term" value="C:nucleus"/>
    <property type="evidence" value="ECO:0007669"/>
    <property type="project" value="UniProtKB-SubCell"/>
</dbReference>
<feature type="region of interest" description="Disordered" evidence="6">
    <location>
        <begin position="127"/>
        <end position="148"/>
    </location>
</feature>
<dbReference type="PROSITE" id="PS51293">
    <property type="entry name" value="SANT"/>
    <property type="match status" value="1"/>
</dbReference>
<evidence type="ECO:0000259" key="7">
    <source>
        <dbReference type="PROSITE" id="PS50090"/>
    </source>
</evidence>
<dbReference type="EMBL" id="KB870805">
    <property type="protein sequence ID" value="EOA39098.1"/>
    <property type="molecule type" value="Genomic_DNA"/>
</dbReference>
<comment type="subcellular location">
    <subcellularLocation>
        <location evidence="1">Nucleus</location>
    </subcellularLocation>
</comment>
<dbReference type="PROSITE" id="PS51294">
    <property type="entry name" value="HTH_MYB"/>
    <property type="match status" value="1"/>
</dbReference>
<dbReference type="NCBIfam" id="TIGR01557">
    <property type="entry name" value="myb_SHAQKYF"/>
    <property type="match status" value="1"/>
</dbReference>
<name>R0IPK7_9BRAS</name>
<feature type="domain" description="HTH myb-type" evidence="9">
    <location>
        <begin position="176"/>
        <end position="232"/>
    </location>
</feature>
<dbReference type="InterPro" id="IPR006447">
    <property type="entry name" value="Myb_dom_plants"/>
</dbReference>
<dbReference type="CDD" id="cd00167">
    <property type="entry name" value="SANT"/>
    <property type="match status" value="1"/>
</dbReference>
<dbReference type="GO" id="GO:0009739">
    <property type="term" value="P:response to gibberellin"/>
    <property type="evidence" value="ECO:0007669"/>
    <property type="project" value="TreeGrafter"/>
</dbReference>
<evidence type="ECO:0000313" key="10">
    <source>
        <dbReference type="EMBL" id="EOA39098.1"/>
    </source>
</evidence>
<dbReference type="PROSITE" id="PS50090">
    <property type="entry name" value="MYB_LIKE"/>
    <property type="match status" value="1"/>
</dbReference>
<dbReference type="Proteomes" id="UP000029121">
    <property type="component" value="Unassembled WGS sequence"/>
</dbReference>
<protein>
    <submittedName>
        <fullName evidence="10">Uncharacterized protein</fullName>
    </submittedName>
</protein>
<dbReference type="GO" id="GO:0009723">
    <property type="term" value="P:response to ethylene"/>
    <property type="evidence" value="ECO:0007669"/>
    <property type="project" value="TreeGrafter"/>
</dbReference>
<dbReference type="InterPro" id="IPR009057">
    <property type="entry name" value="Homeodomain-like_sf"/>
</dbReference>
<dbReference type="InterPro" id="IPR017930">
    <property type="entry name" value="Myb_dom"/>
</dbReference>
<feature type="domain" description="SANT" evidence="8">
    <location>
        <begin position="179"/>
        <end position="232"/>
    </location>
</feature>
<dbReference type="PANTHER" id="PTHR44191:SF85">
    <property type="entry name" value="(RAPE) HYPOTHETICAL PROTEIN"/>
    <property type="match status" value="1"/>
</dbReference>
<dbReference type="InterPro" id="IPR052245">
    <property type="entry name" value="Plant_Stress_Dev_TF"/>
</dbReference>
<evidence type="ECO:0000256" key="3">
    <source>
        <dbReference type="ARBA" id="ARBA00023125"/>
    </source>
</evidence>
<keyword evidence="11" id="KW-1185">Reference proteome</keyword>
<evidence type="ECO:0000256" key="2">
    <source>
        <dbReference type="ARBA" id="ARBA00023015"/>
    </source>
</evidence>
<dbReference type="Gene3D" id="1.10.10.60">
    <property type="entry name" value="Homeodomain-like"/>
    <property type="match status" value="1"/>
</dbReference>
<evidence type="ECO:0000256" key="6">
    <source>
        <dbReference type="SAM" id="MobiDB-lite"/>
    </source>
</evidence>
<evidence type="ECO:0000256" key="1">
    <source>
        <dbReference type="ARBA" id="ARBA00004123"/>
    </source>
</evidence>
<dbReference type="eggNOG" id="ENOG502R4SD">
    <property type="taxonomic scope" value="Eukaryota"/>
</dbReference>
<feature type="domain" description="Myb-like" evidence="7">
    <location>
        <begin position="176"/>
        <end position="228"/>
    </location>
</feature>
<evidence type="ECO:0000313" key="11">
    <source>
        <dbReference type="Proteomes" id="UP000029121"/>
    </source>
</evidence>
<dbReference type="InterPro" id="IPR017884">
    <property type="entry name" value="SANT_dom"/>
</dbReference>
<dbReference type="Pfam" id="PF00249">
    <property type="entry name" value="Myb_DNA-binding"/>
    <property type="match status" value="1"/>
</dbReference>
<dbReference type="SUPFAM" id="SSF46689">
    <property type="entry name" value="Homeodomain-like"/>
    <property type="match status" value="1"/>
</dbReference>
<evidence type="ECO:0000259" key="8">
    <source>
        <dbReference type="PROSITE" id="PS51293"/>
    </source>
</evidence>
<proteinExistence type="predicted"/>
<reference evidence="11" key="1">
    <citation type="journal article" date="2013" name="Nat. Genet.">
        <title>The Capsella rubella genome and the genomic consequences of rapid mating system evolution.</title>
        <authorList>
            <person name="Slotte T."/>
            <person name="Hazzouri K.M."/>
            <person name="Agren J.A."/>
            <person name="Koenig D."/>
            <person name="Maumus F."/>
            <person name="Guo Y.L."/>
            <person name="Steige K."/>
            <person name="Platts A.E."/>
            <person name="Escobar J.S."/>
            <person name="Newman L.K."/>
            <person name="Wang W."/>
            <person name="Mandakova T."/>
            <person name="Vello E."/>
            <person name="Smith L.M."/>
            <person name="Henz S.R."/>
            <person name="Steffen J."/>
            <person name="Takuno S."/>
            <person name="Brandvain Y."/>
            <person name="Coop G."/>
            <person name="Andolfatto P."/>
            <person name="Hu T.T."/>
            <person name="Blanchette M."/>
            <person name="Clark R.M."/>
            <person name="Quesneville H."/>
            <person name="Nordborg M."/>
            <person name="Gaut B.S."/>
            <person name="Lysak M.A."/>
            <person name="Jenkins J."/>
            <person name="Grimwood J."/>
            <person name="Chapman J."/>
            <person name="Prochnik S."/>
            <person name="Shu S."/>
            <person name="Rokhsar D."/>
            <person name="Schmutz J."/>
            <person name="Weigel D."/>
            <person name="Wright S.I."/>
        </authorList>
    </citation>
    <scope>NUCLEOTIDE SEQUENCE [LARGE SCALE GENOMIC DNA]</scope>
    <source>
        <strain evidence="11">cv. Monte Gargano</strain>
    </source>
</reference>
<dbReference type="GO" id="GO:0006355">
    <property type="term" value="P:regulation of DNA-templated transcription"/>
    <property type="evidence" value="ECO:0007669"/>
    <property type="project" value="UniProtKB-ARBA"/>
</dbReference>
<gene>
    <name evidence="10" type="ORF">CARUB_v10011841mg</name>
</gene>
<keyword evidence="2" id="KW-0805">Transcription regulation</keyword>
<dbReference type="InterPro" id="IPR001005">
    <property type="entry name" value="SANT/Myb"/>
</dbReference>